<dbReference type="Proteomes" id="UP000768646">
    <property type="component" value="Unassembled WGS sequence"/>
</dbReference>
<evidence type="ECO:0000313" key="1">
    <source>
        <dbReference type="EMBL" id="KAG4306066.1"/>
    </source>
</evidence>
<dbReference type="EMBL" id="JABTEG010000001">
    <property type="protein sequence ID" value="KAG4306066.1"/>
    <property type="molecule type" value="Genomic_DNA"/>
</dbReference>
<name>A0ACB7CEH7_9ASCO</name>
<accession>A0ACB7CEH7</accession>
<proteinExistence type="predicted"/>
<keyword evidence="2" id="KW-1185">Reference proteome</keyword>
<gene>
    <name evidence="1" type="ORF">PORY_000054</name>
</gene>
<evidence type="ECO:0000313" key="2">
    <source>
        <dbReference type="Proteomes" id="UP000768646"/>
    </source>
</evidence>
<comment type="caution">
    <text evidence="1">The sequence shown here is derived from an EMBL/GenBank/DDBJ whole genome shotgun (WGS) entry which is preliminary data.</text>
</comment>
<sequence length="250" mass="28544">MRNTLTKFKTIFSPSRYVSRYLIKSDTEPFINIKHSIGQSKWKTRSYSSKMDPKLKAAALIDSLPKSSILSKTGMIATGTVLSIAAISNELYVVNEETVILASFIGVIWFLVNSGKKGYINWMDSHINHMRTLLNDSRQEHALAIKERINTIETLKDVVDVTKHLFEVSKETVQLEAKAFELSQIVNVQQQAKAVLDSWVRYESALRQREQIYLAETIISKVKKELQQPKIQQQILNQSISQIEDLMSRA</sequence>
<organism evidence="1 2">
    <name type="scientific">Pneumocystis oryctolagi</name>
    <dbReference type="NCBI Taxonomy" id="42067"/>
    <lineage>
        <taxon>Eukaryota</taxon>
        <taxon>Fungi</taxon>
        <taxon>Dikarya</taxon>
        <taxon>Ascomycota</taxon>
        <taxon>Taphrinomycotina</taxon>
        <taxon>Pneumocystomycetes</taxon>
        <taxon>Pneumocystaceae</taxon>
        <taxon>Pneumocystis</taxon>
    </lineage>
</organism>
<protein>
    <submittedName>
        <fullName evidence="1">Uncharacterized protein</fullName>
    </submittedName>
</protein>
<reference evidence="1 2" key="1">
    <citation type="journal article" date="2021" name="Commun. Biol.">
        <title>Genomic insights into the host specific adaptation of the Pneumocystis genus.</title>
        <authorList>
            <person name="Cisse O.H."/>
            <person name="Ma L."/>
            <person name="Dekker J.P."/>
            <person name="Khil P.P."/>
            <person name="Youn J.-H."/>
            <person name="Brenchley J.M."/>
            <person name="Blair R."/>
            <person name="Pahar B."/>
            <person name="Chabe M."/>
            <person name="Van Rompay K.K.A."/>
            <person name="Keesler R."/>
            <person name="Sukura A."/>
            <person name="Hirsch V."/>
            <person name="Kutty G."/>
            <person name="Liu Y."/>
            <person name="Peng L."/>
            <person name="Chen J."/>
            <person name="Song J."/>
            <person name="Weissenbacher-Lang C."/>
            <person name="Xu J."/>
            <person name="Upham N.S."/>
            <person name="Stajich J.E."/>
            <person name="Cuomo C.A."/>
            <person name="Cushion M.T."/>
            <person name="Kovacs J.A."/>
        </authorList>
    </citation>
    <scope>NUCLEOTIDE SEQUENCE [LARGE SCALE GENOMIC DNA]</scope>
    <source>
        <strain evidence="1 2">RABM</strain>
    </source>
</reference>